<dbReference type="SUPFAM" id="SSF54197">
    <property type="entry name" value="HIT-like"/>
    <property type="match status" value="1"/>
</dbReference>
<feature type="domain" description="Aprataxin C2HE/C2H2/C2HC zinc finger" evidence="1">
    <location>
        <begin position="147"/>
        <end position="235"/>
    </location>
</feature>
<dbReference type="GO" id="GO:1990165">
    <property type="term" value="F:single-strand break-containing DNA binding"/>
    <property type="evidence" value="ECO:0007669"/>
    <property type="project" value="TreeGrafter"/>
</dbReference>
<dbReference type="PANTHER" id="PTHR12486:SF4">
    <property type="entry name" value="APRATAXIN"/>
    <property type="match status" value="1"/>
</dbReference>
<name>M3HMJ0_CANMX</name>
<reference evidence="2 3" key="1">
    <citation type="submission" date="2013-02" db="EMBL/GenBank/DDBJ databases">
        <title>Genome sequence of Candida maltosa Xu316, a potential industrial strain for xylitol and ethanol production.</title>
        <authorList>
            <person name="Yu J."/>
            <person name="Wang Q."/>
            <person name="Geng X."/>
            <person name="Bao W."/>
            <person name="He P."/>
            <person name="Cai J."/>
        </authorList>
    </citation>
    <scope>NUCLEOTIDE SEQUENCE [LARGE SCALE GENOMIC DNA]</scope>
    <source>
        <strain evidence="3">Xu316</strain>
    </source>
</reference>
<dbReference type="Proteomes" id="UP000011777">
    <property type="component" value="Unassembled WGS sequence"/>
</dbReference>
<dbReference type="InterPro" id="IPR032566">
    <property type="entry name" value="Znf-C2HE"/>
</dbReference>
<dbReference type="InterPro" id="IPR036265">
    <property type="entry name" value="HIT-like_sf"/>
</dbReference>
<dbReference type="GO" id="GO:0033699">
    <property type="term" value="F:DNA 5'-adenosine monophosphate hydrolase activity"/>
    <property type="evidence" value="ECO:0007669"/>
    <property type="project" value="TreeGrafter"/>
</dbReference>
<dbReference type="AlphaFoldDB" id="M3HMJ0"/>
<dbReference type="EMBL" id="AOGT01001019">
    <property type="protein sequence ID" value="EMG48647.1"/>
    <property type="molecule type" value="Genomic_DNA"/>
</dbReference>
<evidence type="ECO:0000313" key="2">
    <source>
        <dbReference type="EMBL" id="EMG48647.1"/>
    </source>
</evidence>
<evidence type="ECO:0000313" key="3">
    <source>
        <dbReference type="Proteomes" id="UP000011777"/>
    </source>
</evidence>
<protein>
    <recommendedName>
        <fullName evidence="1">Aprataxin C2HE/C2H2/C2HC zinc finger domain-containing protein</fullName>
    </recommendedName>
</protein>
<dbReference type="GO" id="GO:0000012">
    <property type="term" value="P:single strand break repair"/>
    <property type="evidence" value="ECO:0007669"/>
    <property type="project" value="TreeGrafter"/>
</dbReference>
<evidence type="ECO:0000259" key="1">
    <source>
        <dbReference type="Pfam" id="PF16278"/>
    </source>
</evidence>
<dbReference type="Pfam" id="PF11969">
    <property type="entry name" value="DcpS_C"/>
    <property type="match status" value="1"/>
</dbReference>
<dbReference type="PANTHER" id="PTHR12486">
    <property type="entry name" value="APRATAXIN-RELATED"/>
    <property type="match status" value="1"/>
</dbReference>
<sequence length="261" mass="30661">MSFRDAFQKYINNPEKYDIVDYHDENVIIIKDMFPKATRHLLVIPRNPQLTKTHPLDAFNKNYKEYTGEELYDMVSDYVEKAKDMIADELLKYSELQSKEQLQEFRNTFIQAGVHSIPSLNNLHVHVITQDFHSSRLKNKKHYNSFTTKFFVPFDELNPLHNEKYMMLNKKGEEYDSDSDNSELSIATPSFIKHERSKEKLEAIIKNTPFKCTSCSKTFGNSMVKLKEHLAMEYTKKYEKLIDPSVLEPNGFNLDKLPETK</sequence>
<dbReference type="STRING" id="1245528.M3HMJ0"/>
<dbReference type="OrthoDB" id="3512845at2759"/>
<keyword evidence="3" id="KW-1185">Reference proteome</keyword>
<comment type="caution">
    <text evidence="2">The sequence shown here is derived from an EMBL/GenBank/DDBJ whole genome shotgun (WGS) entry which is preliminary data.</text>
</comment>
<proteinExistence type="predicted"/>
<dbReference type="GO" id="GO:0005634">
    <property type="term" value="C:nucleus"/>
    <property type="evidence" value="ECO:0007669"/>
    <property type="project" value="TreeGrafter"/>
</dbReference>
<dbReference type="GO" id="GO:0003697">
    <property type="term" value="F:single-stranded DNA binding"/>
    <property type="evidence" value="ECO:0007669"/>
    <property type="project" value="TreeGrafter"/>
</dbReference>
<dbReference type="HOGENOM" id="CLU_066882_3_1_1"/>
<accession>M3HMJ0</accession>
<dbReference type="eggNOG" id="KOG0562">
    <property type="taxonomic scope" value="Eukaryota"/>
</dbReference>
<organism evidence="2 3">
    <name type="scientific">Candida maltosa (strain Xu316)</name>
    <name type="common">Yeast</name>
    <dbReference type="NCBI Taxonomy" id="1245528"/>
    <lineage>
        <taxon>Eukaryota</taxon>
        <taxon>Fungi</taxon>
        <taxon>Dikarya</taxon>
        <taxon>Ascomycota</taxon>
        <taxon>Saccharomycotina</taxon>
        <taxon>Pichiomycetes</taxon>
        <taxon>Debaryomycetaceae</taxon>
        <taxon>Candida/Lodderomyces clade</taxon>
        <taxon>Candida</taxon>
    </lineage>
</organism>
<dbReference type="Pfam" id="PF16278">
    <property type="entry name" value="zf-C2HE"/>
    <property type="match status" value="1"/>
</dbReference>
<dbReference type="GO" id="GO:0003725">
    <property type="term" value="F:double-stranded RNA binding"/>
    <property type="evidence" value="ECO:0007669"/>
    <property type="project" value="TreeGrafter"/>
</dbReference>
<dbReference type="OMA" id="IHDMFPK"/>
<gene>
    <name evidence="2" type="ORF">G210_0750</name>
</gene>
<dbReference type="GO" id="GO:0030983">
    <property type="term" value="F:mismatched DNA binding"/>
    <property type="evidence" value="ECO:0007669"/>
    <property type="project" value="TreeGrafter"/>
</dbReference>
<dbReference type="Gene3D" id="3.30.428.10">
    <property type="entry name" value="HIT-like"/>
    <property type="match status" value="1"/>
</dbReference>